<dbReference type="Proteomes" id="UP000054928">
    <property type="component" value="Unassembled WGS sequence"/>
</dbReference>
<dbReference type="EMBL" id="CCYD01002371">
    <property type="protein sequence ID" value="CEG47108.1"/>
    <property type="molecule type" value="Genomic_DNA"/>
</dbReference>
<evidence type="ECO:0000313" key="2">
    <source>
        <dbReference type="Proteomes" id="UP000054928"/>
    </source>
</evidence>
<name>A0A0P1AXU3_PLAHL</name>
<evidence type="ECO:0000313" key="1">
    <source>
        <dbReference type="EMBL" id="CEG47108.1"/>
    </source>
</evidence>
<dbReference type="RefSeq" id="XP_024583477.1">
    <property type="nucleotide sequence ID" value="XM_024718039.2"/>
</dbReference>
<keyword evidence="2" id="KW-1185">Reference proteome</keyword>
<proteinExistence type="predicted"/>
<dbReference type="GeneID" id="36410006"/>
<reference evidence="2" key="1">
    <citation type="submission" date="2014-09" db="EMBL/GenBank/DDBJ databases">
        <authorList>
            <person name="Sharma Rahul"/>
            <person name="Thines Marco"/>
        </authorList>
    </citation>
    <scope>NUCLEOTIDE SEQUENCE [LARGE SCALE GENOMIC DNA]</scope>
</reference>
<dbReference type="AlphaFoldDB" id="A0A0P1AXU3"/>
<protein>
    <submittedName>
        <fullName evidence="1">Uncharacterized protein</fullName>
    </submittedName>
</protein>
<accession>A0A0P1AXU3</accession>
<organism evidence="1 2">
    <name type="scientific">Plasmopara halstedii</name>
    <name type="common">Downy mildew of sunflower</name>
    <dbReference type="NCBI Taxonomy" id="4781"/>
    <lineage>
        <taxon>Eukaryota</taxon>
        <taxon>Sar</taxon>
        <taxon>Stramenopiles</taxon>
        <taxon>Oomycota</taxon>
        <taxon>Peronosporomycetes</taxon>
        <taxon>Peronosporales</taxon>
        <taxon>Peronosporaceae</taxon>
        <taxon>Plasmopara</taxon>
    </lineage>
</organism>
<sequence length="77" mass="8955">MCSRLKPLAPLHTISCFRQSRESPEIFEYEPTGARRVFPRCMPDDPGWEPDRRGCSFCKSTKLLVSMAETYHFWCAP</sequence>